<dbReference type="PANTHER" id="PTHR45663:SF40">
    <property type="entry name" value="THIOREDOXIN 2"/>
    <property type="match status" value="1"/>
</dbReference>
<evidence type="ECO:0000256" key="1">
    <source>
        <dbReference type="SAM" id="MobiDB-lite"/>
    </source>
</evidence>
<sequence>MATVELTKDNFDQTVSENPFVLIDFWAGWCRPCLQFAPVYEKASEAHPDLVFAKVDTEAQQELAGAFQITSIPTLMIVRDQVAIFAQPGALPEAALTDLIQQARALDMDEVRAKIAETQQPGAQPDAPQPGAADPAPKEPGTPEA</sequence>
<dbReference type="GO" id="GO:0015035">
    <property type="term" value="F:protein-disulfide reductase activity"/>
    <property type="evidence" value="ECO:0007669"/>
    <property type="project" value="TreeGrafter"/>
</dbReference>
<dbReference type="GO" id="GO:0005829">
    <property type="term" value="C:cytosol"/>
    <property type="evidence" value="ECO:0007669"/>
    <property type="project" value="TreeGrafter"/>
</dbReference>
<dbReference type="Gene3D" id="3.40.30.10">
    <property type="entry name" value="Glutaredoxin"/>
    <property type="match status" value="1"/>
</dbReference>
<accession>A0A919GW92</accession>
<dbReference type="AlphaFoldDB" id="A0A919GW92"/>
<keyword evidence="4" id="KW-1185">Reference proteome</keyword>
<evidence type="ECO:0000313" key="4">
    <source>
        <dbReference type="Proteomes" id="UP000600026"/>
    </source>
</evidence>
<dbReference type="PANTHER" id="PTHR45663">
    <property type="entry name" value="GEO12009P1"/>
    <property type="match status" value="1"/>
</dbReference>
<dbReference type="OrthoDB" id="9790390at2"/>
<feature type="compositionally biased region" description="Low complexity" evidence="1">
    <location>
        <begin position="119"/>
        <end position="135"/>
    </location>
</feature>
<name>A0A919GW92_9ACTN</name>
<feature type="domain" description="Thioredoxin" evidence="2">
    <location>
        <begin position="1"/>
        <end position="105"/>
    </location>
</feature>
<organism evidence="3 4">
    <name type="scientific">Streptomyces xanthophaeus</name>
    <dbReference type="NCBI Taxonomy" id="67385"/>
    <lineage>
        <taxon>Bacteria</taxon>
        <taxon>Bacillati</taxon>
        <taxon>Actinomycetota</taxon>
        <taxon>Actinomycetes</taxon>
        <taxon>Kitasatosporales</taxon>
        <taxon>Streptomycetaceae</taxon>
        <taxon>Streptomyces</taxon>
    </lineage>
</organism>
<dbReference type="InterPro" id="IPR013766">
    <property type="entry name" value="Thioredoxin_domain"/>
</dbReference>
<dbReference type="EMBL" id="BNEE01000006">
    <property type="protein sequence ID" value="GHI86067.1"/>
    <property type="molecule type" value="Genomic_DNA"/>
</dbReference>
<dbReference type="PROSITE" id="PS51352">
    <property type="entry name" value="THIOREDOXIN_2"/>
    <property type="match status" value="1"/>
</dbReference>
<dbReference type="InterPro" id="IPR036249">
    <property type="entry name" value="Thioredoxin-like_sf"/>
</dbReference>
<dbReference type="RefSeq" id="WP_031140920.1">
    <property type="nucleotide sequence ID" value="NZ_BNEE01000006.1"/>
</dbReference>
<dbReference type="Pfam" id="PF00085">
    <property type="entry name" value="Thioredoxin"/>
    <property type="match status" value="1"/>
</dbReference>
<feature type="region of interest" description="Disordered" evidence="1">
    <location>
        <begin position="111"/>
        <end position="145"/>
    </location>
</feature>
<comment type="caution">
    <text evidence="3">The sequence shown here is derived from an EMBL/GenBank/DDBJ whole genome shotgun (WGS) entry which is preliminary data.</text>
</comment>
<dbReference type="GeneID" id="96807035"/>
<dbReference type="CDD" id="cd02947">
    <property type="entry name" value="TRX_family"/>
    <property type="match status" value="1"/>
</dbReference>
<gene>
    <name evidence="3" type="primary">trxC</name>
    <name evidence="3" type="ORF">Sxan_34310</name>
</gene>
<dbReference type="FunFam" id="3.40.30.10:FF:000155">
    <property type="entry name" value="Thioredoxin"/>
    <property type="match status" value="1"/>
</dbReference>
<dbReference type="PRINTS" id="PR00421">
    <property type="entry name" value="THIOREDOXIN"/>
</dbReference>
<dbReference type="SUPFAM" id="SSF52833">
    <property type="entry name" value="Thioredoxin-like"/>
    <property type="match status" value="1"/>
</dbReference>
<proteinExistence type="predicted"/>
<protein>
    <submittedName>
        <fullName evidence="3">Thioredoxin-2</fullName>
    </submittedName>
</protein>
<evidence type="ECO:0000313" key="3">
    <source>
        <dbReference type="EMBL" id="GHI86067.1"/>
    </source>
</evidence>
<reference evidence="3" key="1">
    <citation type="submission" date="2020-09" db="EMBL/GenBank/DDBJ databases">
        <title>Whole genome shotgun sequence of Streptomyces xanthophaeus NBRC 12829.</title>
        <authorList>
            <person name="Komaki H."/>
            <person name="Tamura T."/>
        </authorList>
    </citation>
    <scope>NUCLEOTIDE SEQUENCE</scope>
    <source>
        <strain evidence="3">NBRC 12829</strain>
    </source>
</reference>
<evidence type="ECO:0000259" key="2">
    <source>
        <dbReference type="PROSITE" id="PS51352"/>
    </source>
</evidence>
<dbReference type="Proteomes" id="UP000600026">
    <property type="component" value="Unassembled WGS sequence"/>
</dbReference>